<feature type="transmembrane region" description="Helical" evidence="1">
    <location>
        <begin position="12"/>
        <end position="33"/>
    </location>
</feature>
<dbReference type="Proteomes" id="UP000276834">
    <property type="component" value="Unassembled WGS sequence"/>
</dbReference>
<keyword evidence="1" id="KW-0472">Membrane</keyword>
<evidence type="ECO:0000256" key="1">
    <source>
        <dbReference type="SAM" id="Phobius"/>
    </source>
</evidence>
<keyword evidence="3" id="KW-1185">Reference proteome</keyword>
<keyword evidence="1" id="KW-0812">Transmembrane</keyword>
<gene>
    <name evidence="2" type="ORF">DV515_00020029</name>
</gene>
<dbReference type="EMBL" id="QUSF01017597">
    <property type="protein sequence ID" value="RLV61797.1"/>
    <property type="molecule type" value="Genomic_DNA"/>
</dbReference>
<feature type="transmembrane region" description="Helical" evidence="1">
    <location>
        <begin position="39"/>
        <end position="65"/>
    </location>
</feature>
<accession>A0A3L8Q2N5</accession>
<evidence type="ECO:0000313" key="3">
    <source>
        <dbReference type="Proteomes" id="UP000276834"/>
    </source>
</evidence>
<name>A0A3L8Q2N5_CHLGU</name>
<proteinExistence type="predicted"/>
<protein>
    <submittedName>
        <fullName evidence="2">Uncharacterized protein</fullName>
    </submittedName>
</protein>
<reference evidence="2 3" key="1">
    <citation type="journal article" date="2018" name="Proc. R. Soc. B">
        <title>A non-coding region near Follistatin controls head colour polymorphism in the Gouldian finch.</title>
        <authorList>
            <person name="Toomey M.B."/>
            <person name="Marques C.I."/>
            <person name="Andrade P."/>
            <person name="Araujo P.M."/>
            <person name="Sabatino S."/>
            <person name="Gazda M.A."/>
            <person name="Afonso S."/>
            <person name="Lopes R.J."/>
            <person name="Corbo J.C."/>
            <person name="Carneiro M."/>
        </authorList>
    </citation>
    <scope>NUCLEOTIDE SEQUENCE [LARGE SCALE GENOMIC DNA]</scope>
    <source>
        <strain evidence="2">Red01</strain>
        <tissue evidence="2">Muscle</tissue>
    </source>
</reference>
<comment type="caution">
    <text evidence="2">The sequence shown here is derived from an EMBL/GenBank/DDBJ whole genome shotgun (WGS) entry which is preliminary data.</text>
</comment>
<organism evidence="2 3">
    <name type="scientific">Chloebia gouldiae</name>
    <name type="common">Gouldian finch</name>
    <name type="synonym">Erythrura gouldiae</name>
    <dbReference type="NCBI Taxonomy" id="44316"/>
    <lineage>
        <taxon>Eukaryota</taxon>
        <taxon>Metazoa</taxon>
        <taxon>Chordata</taxon>
        <taxon>Craniata</taxon>
        <taxon>Vertebrata</taxon>
        <taxon>Euteleostomi</taxon>
        <taxon>Archelosauria</taxon>
        <taxon>Archosauria</taxon>
        <taxon>Dinosauria</taxon>
        <taxon>Saurischia</taxon>
        <taxon>Theropoda</taxon>
        <taxon>Coelurosauria</taxon>
        <taxon>Aves</taxon>
        <taxon>Neognathae</taxon>
        <taxon>Neoaves</taxon>
        <taxon>Telluraves</taxon>
        <taxon>Australaves</taxon>
        <taxon>Passeriformes</taxon>
        <taxon>Passeroidea</taxon>
        <taxon>Passeridae</taxon>
        <taxon>Chloebia</taxon>
    </lineage>
</organism>
<dbReference type="AlphaFoldDB" id="A0A3L8Q2N5"/>
<sequence>MLPVFLGESYSCSGFLGNIAVFFCGNIGGVWGFGECLQAGFFGNIAGCFFGIGADVFGCLVCLGLQPMFF</sequence>
<keyword evidence="1" id="KW-1133">Transmembrane helix</keyword>
<evidence type="ECO:0000313" key="2">
    <source>
        <dbReference type="EMBL" id="RLV61797.1"/>
    </source>
</evidence>